<organism evidence="3 4">
    <name type="scientific">Streptoalloteichus hindustanus</name>
    <dbReference type="NCBI Taxonomy" id="2017"/>
    <lineage>
        <taxon>Bacteria</taxon>
        <taxon>Bacillati</taxon>
        <taxon>Actinomycetota</taxon>
        <taxon>Actinomycetes</taxon>
        <taxon>Pseudonocardiales</taxon>
        <taxon>Pseudonocardiaceae</taxon>
        <taxon>Streptoalloteichus</taxon>
    </lineage>
</organism>
<protein>
    <submittedName>
        <fullName evidence="3">D-sedoheptulose 7-phosphate isomerase</fullName>
    </submittedName>
</protein>
<dbReference type="PANTHER" id="PTHR30390:SF6">
    <property type="entry name" value="DNAA INITIATOR-ASSOCIATING PROTEIN DIAA"/>
    <property type="match status" value="1"/>
</dbReference>
<dbReference type="InterPro" id="IPR001347">
    <property type="entry name" value="SIS_dom"/>
</dbReference>
<dbReference type="PROSITE" id="PS51464">
    <property type="entry name" value="SIS"/>
    <property type="match status" value="1"/>
</dbReference>
<evidence type="ECO:0000259" key="2">
    <source>
        <dbReference type="PROSITE" id="PS51464"/>
    </source>
</evidence>
<dbReference type="InterPro" id="IPR035461">
    <property type="entry name" value="GmhA/DiaA"/>
</dbReference>
<dbReference type="InterPro" id="IPR046348">
    <property type="entry name" value="SIS_dom_sf"/>
</dbReference>
<dbReference type="CDD" id="cd05006">
    <property type="entry name" value="SIS_GmhA"/>
    <property type="match status" value="1"/>
</dbReference>
<dbReference type="GO" id="GO:0016853">
    <property type="term" value="F:isomerase activity"/>
    <property type="evidence" value="ECO:0007669"/>
    <property type="project" value="UniProtKB-KW"/>
</dbReference>
<reference evidence="3 4" key="1">
    <citation type="submission" date="2016-11" db="EMBL/GenBank/DDBJ databases">
        <authorList>
            <person name="Jaros S."/>
            <person name="Januszkiewicz K."/>
            <person name="Wedrychowicz H."/>
        </authorList>
    </citation>
    <scope>NUCLEOTIDE SEQUENCE [LARGE SCALE GENOMIC DNA]</scope>
    <source>
        <strain evidence="3 4">DSM 44523</strain>
    </source>
</reference>
<accession>A0A1M5AHA3</accession>
<feature type="domain" description="SIS" evidence="2">
    <location>
        <begin position="52"/>
        <end position="210"/>
    </location>
</feature>
<name>A0A1M5AHA3_STRHI</name>
<sequence>MTAAGNQGRGELDHRVPALSDLPAKAHVDALTVTLAALRRDAPTITRWGAVLAGRLVAGGRLLAAGNGGSAAEAQHLTAELVGRFAADRRPFAAIALHADTSSLTAIGNDYGYDQVFARQVEAHARPRDVVVLLSTSGRSRNLLYAASAARRSGATTWAMTGARPNPLAELVDEALCLPGSTASVQEAQLVAIHMMCSAFETALSTVDGEGAPGRQGRGDPVTARRVS</sequence>
<evidence type="ECO:0000313" key="3">
    <source>
        <dbReference type="EMBL" id="SHF29690.1"/>
    </source>
</evidence>
<dbReference type="InterPro" id="IPR050099">
    <property type="entry name" value="SIS_GmhA/DiaA_subfam"/>
</dbReference>
<dbReference type="Pfam" id="PF13580">
    <property type="entry name" value="SIS_2"/>
    <property type="match status" value="1"/>
</dbReference>
<dbReference type="OrthoDB" id="9810929at2"/>
<dbReference type="GO" id="GO:1901135">
    <property type="term" value="P:carbohydrate derivative metabolic process"/>
    <property type="evidence" value="ECO:0007669"/>
    <property type="project" value="InterPro"/>
</dbReference>
<dbReference type="Gene3D" id="3.40.50.10490">
    <property type="entry name" value="Glucose-6-phosphate isomerase like protein, domain 1"/>
    <property type="match status" value="1"/>
</dbReference>
<dbReference type="AlphaFoldDB" id="A0A1M5AHA3"/>
<evidence type="ECO:0000313" key="4">
    <source>
        <dbReference type="Proteomes" id="UP000184501"/>
    </source>
</evidence>
<dbReference type="EMBL" id="FQVN01000003">
    <property type="protein sequence ID" value="SHF29690.1"/>
    <property type="molecule type" value="Genomic_DNA"/>
</dbReference>
<keyword evidence="4" id="KW-1185">Reference proteome</keyword>
<dbReference type="RefSeq" id="WP_083959536.1">
    <property type="nucleotide sequence ID" value="NZ_FQVN01000003.1"/>
</dbReference>
<keyword evidence="3" id="KW-0413">Isomerase</keyword>
<feature type="region of interest" description="Disordered" evidence="1">
    <location>
        <begin position="207"/>
        <end position="228"/>
    </location>
</feature>
<proteinExistence type="predicted"/>
<evidence type="ECO:0000256" key="1">
    <source>
        <dbReference type="SAM" id="MobiDB-lite"/>
    </source>
</evidence>
<gene>
    <name evidence="3" type="ORF">SAMN05444320_103120</name>
</gene>
<dbReference type="Proteomes" id="UP000184501">
    <property type="component" value="Unassembled WGS sequence"/>
</dbReference>
<dbReference type="PANTHER" id="PTHR30390">
    <property type="entry name" value="SEDOHEPTULOSE 7-PHOSPHATE ISOMERASE / DNAA INITIATOR-ASSOCIATING FACTOR FOR REPLICATION INITIATION"/>
    <property type="match status" value="1"/>
</dbReference>
<dbReference type="SUPFAM" id="SSF53697">
    <property type="entry name" value="SIS domain"/>
    <property type="match status" value="1"/>
</dbReference>
<dbReference type="GO" id="GO:0097367">
    <property type="term" value="F:carbohydrate derivative binding"/>
    <property type="evidence" value="ECO:0007669"/>
    <property type="project" value="InterPro"/>
</dbReference>
<dbReference type="STRING" id="2017.SAMN05444320_103120"/>